<protein>
    <recommendedName>
        <fullName evidence="3">Lipoprotein</fullName>
    </recommendedName>
</protein>
<evidence type="ECO:0000313" key="2">
    <source>
        <dbReference type="Proteomes" id="UP000694460"/>
    </source>
</evidence>
<comment type="caution">
    <text evidence="1">The sequence shown here is derived from an EMBL/GenBank/DDBJ whole genome shotgun (WGS) entry which is preliminary data.</text>
</comment>
<organism evidence="1 2">
    <name type="scientific">Mycolicibacterium lutetiense</name>
    <dbReference type="NCBI Taxonomy" id="1641992"/>
    <lineage>
        <taxon>Bacteria</taxon>
        <taxon>Bacillati</taxon>
        <taxon>Actinomycetota</taxon>
        <taxon>Actinomycetes</taxon>
        <taxon>Mycobacteriales</taxon>
        <taxon>Mycobacteriaceae</taxon>
        <taxon>Mycolicibacterium</taxon>
    </lineage>
</organism>
<dbReference type="EMBL" id="JAGIOP010000003">
    <property type="protein sequence ID" value="MBP2456281.1"/>
    <property type="molecule type" value="Genomic_DNA"/>
</dbReference>
<evidence type="ECO:0000313" key="1">
    <source>
        <dbReference type="EMBL" id="MBP2456281.1"/>
    </source>
</evidence>
<reference evidence="1 2" key="1">
    <citation type="submission" date="2021-03" db="EMBL/GenBank/DDBJ databases">
        <title>Sequencing the genomes of 1000 actinobacteria strains.</title>
        <authorList>
            <person name="Klenk H.-P."/>
        </authorList>
    </citation>
    <scope>NUCLEOTIDE SEQUENCE [LARGE SCALE GENOMIC DNA]</scope>
    <source>
        <strain evidence="1 2">DSM 46713</strain>
    </source>
</reference>
<gene>
    <name evidence="1" type="ORF">JOF57_006257</name>
</gene>
<proteinExistence type="predicted"/>
<evidence type="ECO:0008006" key="3">
    <source>
        <dbReference type="Google" id="ProtNLM"/>
    </source>
</evidence>
<keyword evidence="2" id="KW-1185">Reference proteome</keyword>
<name>A0ABS5A499_9MYCO</name>
<sequence length="192" mass="20864">MGRVRERRAGRITSVARCASTLGGVLLVKARWACVAAACIASLSGCEGSPAPVTTTVTVTVTPRHEAAQAPIELPRGSILDTRAVNDYSGAWEDMWQVPHAGPDAMSTDAIIKFLQAELPGGRPFDIPGSNLQWCRGDKDYWSWQKPKGSGPSNEPNVVDRLFVQVYAGQYIRIQRDQNRPLDCDGDGKPDE</sequence>
<accession>A0ABS5A499</accession>
<dbReference type="Proteomes" id="UP000694460">
    <property type="component" value="Unassembled WGS sequence"/>
</dbReference>